<dbReference type="InterPro" id="IPR051540">
    <property type="entry name" value="S-2-haloacid_dehalogenase"/>
</dbReference>
<dbReference type="Proteomes" id="UP000199415">
    <property type="component" value="Unassembled WGS sequence"/>
</dbReference>
<dbReference type="SFLD" id="SFLDG01129">
    <property type="entry name" value="C1.5:_HAD__Beta-PGM__Phosphata"/>
    <property type="match status" value="1"/>
</dbReference>
<protein>
    <recommendedName>
        <fullName evidence="3">(S)-2-haloacid dehalogenase</fullName>
        <ecNumber evidence="3">3.8.1.2</ecNumber>
    </recommendedName>
    <alternativeName>
        <fullName evidence="3">2-haloalkanoic acid dehalogenase</fullName>
    </alternativeName>
    <alternativeName>
        <fullName evidence="3">Halocarboxylic acid halidohydrolase</fullName>
    </alternativeName>
    <alternativeName>
        <fullName evidence="3">L-2-haloacid dehalogenase</fullName>
    </alternativeName>
</protein>
<dbReference type="InterPro" id="IPR036412">
    <property type="entry name" value="HAD-like_sf"/>
</dbReference>
<accession>A0A1G7M297</accession>
<keyword evidence="2 3" id="KW-0378">Hydrolase</keyword>
<dbReference type="SFLD" id="SFLDF00045">
    <property type="entry name" value="2-haloacid_dehalogenase"/>
    <property type="match status" value="1"/>
</dbReference>
<dbReference type="Gene3D" id="3.40.50.1000">
    <property type="entry name" value="HAD superfamily/HAD-like"/>
    <property type="match status" value="1"/>
</dbReference>
<comment type="catalytic activity">
    <reaction evidence="3">
        <text>an (S)-2-haloacid + H2O = a (2R)-2-hydroxycarboxylate + a halide anion + H(+)</text>
        <dbReference type="Rhea" id="RHEA:11192"/>
        <dbReference type="ChEBI" id="CHEBI:15377"/>
        <dbReference type="ChEBI" id="CHEBI:15378"/>
        <dbReference type="ChEBI" id="CHEBI:16042"/>
        <dbReference type="ChEBI" id="CHEBI:58314"/>
        <dbReference type="ChEBI" id="CHEBI:137405"/>
        <dbReference type="EC" id="3.8.1.2"/>
    </reaction>
</comment>
<dbReference type="RefSeq" id="WP_090018471.1">
    <property type="nucleotide sequence ID" value="NZ_FNCE01000001.1"/>
</dbReference>
<evidence type="ECO:0000313" key="5">
    <source>
        <dbReference type="Proteomes" id="UP000199415"/>
    </source>
</evidence>
<dbReference type="SUPFAM" id="SSF56784">
    <property type="entry name" value="HAD-like"/>
    <property type="match status" value="1"/>
</dbReference>
<dbReference type="InterPro" id="IPR006439">
    <property type="entry name" value="HAD-SF_hydro_IA"/>
</dbReference>
<dbReference type="AlphaFoldDB" id="A0A1G7M297"/>
<dbReference type="NCBIfam" id="TIGR01428">
    <property type="entry name" value="HAD_type_II"/>
    <property type="match status" value="1"/>
</dbReference>
<dbReference type="GO" id="GO:0018784">
    <property type="term" value="F:(S)-2-haloacid dehalogenase activity"/>
    <property type="evidence" value="ECO:0007669"/>
    <property type="project" value="UniProtKB-UniRule"/>
</dbReference>
<keyword evidence="5" id="KW-1185">Reference proteome</keyword>
<name>A0A1G7M297_9PROT</name>
<dbReference type="NCBIfam" id="TIGR01493">
    <property type="entry name" value="HAD-SF-IA-v2"/>
    <property type="match status" value="1"/>
</dbReference>
<dbReference type="InterPro" id="IPR006328">
    <property type="entry name" value="2-HAD"/>
</dbReference>
<comment type="similarity">
    <text evidence="1 3">Belongs to the HAD-like hydrolase superfamily. S-2-haloalkanoic acid dehalogenase family.</text>
</comment>
<evidence type="ECO:0000256" key="1">
    <source>
        <dbReference type="ARBA" id="ARBA00008106"/>
    </source>
</evidence>
<dbReference type="SFLD" id="SFLDS00003">
    <property type="entry name" value="Haloacid_Dehalogenase"/>
    <property type="match status" value="1"/>
</dbReference>
<gene>
    <name evidence="4" type="ORF">SAMN05216241_101453</name>
</gene>
<dbReference type="CDD" id="cd02588">
    <property type="entry name" value="HAD_L2-DEX"/>
    <property type="match status" value="1"/>
</dbReference>
<evidence type="ECO:0000256" key="2">
    <source>
        <dbReference type="ARBA" id="ARBA00022801"/>
    </source>
</evidence>
<comment type="function">
    <text evidence="3">Catalyzes the hydrolytic dehalogenation of small (S)-2-haloalkanoic acids to yield the corresponding (R)-2-hydroxyalkanoic acids.</text>
</comment>
<dbReference type="PRINTS" id="PR00413">
    <property type="entry name" value="HADHALOGNASE"/>
</dbReference>
<dbReference type="EMBL" id="FNCE01000001">
    <property type="protein sequence ID" value="SDF55746.1"/>
    <property type="molecule type" value="Genomic_DNA"/>
</dbReference>
<dbReference type="PANTHER" id="PTHR43316">
    <property type="entry name" value="HYDROLASE, HALOACID DELAHOGENASE-RELATED"/>
    <property type="match status" value="1"/>
</dbReference>
<evidence type="ECO:0000313" key="4">
    <source>
        <dbReference type="EMBL" id="SDF55746.1"/>
    </source>
</evidence>
<sequence length="246" mass="27203">MAVNALVFDAYGTLYDTQSVAALTEETFPGRGELITAVWRQKQLEYTWLRSLMGEFRDFWSVTRESLEYTLDAAGVAYTADQVATILNQYLELAPFPEAFEALKALKDAGYRLAILSNGEQRSLDTLVRHTGFDTVLDDVITVDGVQRYKPDPAVYELVRSRLGVALDEALFVSANAFDACSAKANGLQVAWIERVPAAALHKELAGQATTPPSTVFKMLRMQMEKFGGAPDHRLSSLSELREIVG</sequence>
<proteinExistence type="inferred from homology"/>
<dbReference type="OrthoDB" id="7989657at2"/>
<dbReference type="EC" id="3.8.1.2" evidence="3"/>
<evidence type="ECO:0000256" key="3">
    <source>
        <dbReference type="RuleBase" id="RU368077"/>
    </source>
</evidence>
<dbReference type="Pfam" id="PF00702">
    <property type="entry name" value="Hydrolase"/>
    <property type="match status" value="1"/>
</dbReference>
<reference evidence="4 5" key="1">
    <citation type="submission" date="2016-10" db="EMBL/GenBank/DDBJ databases">
        <authorList>
            <person name="de Groot N.N."/>
        </authorList>
    </citation>
    <scope>NUCLEOTIDE SEQUENCE [LARGE SCALE GENOMIC DNA]</scope>
    <source>
        <strain evidence="4 5">DSM 25584</strain>
    </source>
</reference>
<dbReference type="STRING" id="1082479.SAMN05216241_101453"/>
<dbReference type="PANTHER" id="PTHR43316:SF3">
    <property type="entry name" value="HALOACID DEHALOGENASE, TYPE II (AFU_ORTHOLOGUE AFUA_2G07750)-RELATED"/>
    <property type="match status" value="1"/>
</dbReference>
<dbReference type="InterPro" id="IPR023214">
    <property type="entry name" value="HAD_sf"/>
</dbReference>
<dbReference type="SFLD" id="SFLDG01135">
    <property type="entry name" value="C1.5.6:_HAD__Beta-PGM__Phospha"/>
    <property type="match status" value="1"/>
</dbReference>
<organism evidence="4 5">
    <name type="scientific">Limimonas halophila</name>
    <dbReference type="NCBI Taxonomy" id="1082479"/>
    <lineage>
        <taxon>Bacteria</taxon>
        <taxon>Pseudomonadati</taxon>
        <taxon>Pseudomonadota</taxon>
        <taxon>Alphaproteobacteria</taxon>
        <taxon>Rhodospirillales</taxon>
        <taxon>Rhodovibrionaceae</taxon>
        <taxon>Limimonas</taxon>
    </lineage>
</organism>
<dbReference type="InterPro" id="IPR023198">
    <property type="entry name" value="PGP-like_dom2"/>
</dbReference>
<dbReference type="Gene3D" id="1.10.150.240">
    <property type="entry name" value="Putative phosphatase, domain 2"/>
    <property type="match status" value="1"/>
</dbReference>